<dbReference type="PANTHER" id="PTHR45496:SF12">
    <property type="entry name" value="J DOMAIN-CONTAINING PROTEIN"/>
    <property type="match status" value="1"/>
</dbReference>
<dbReference type="InterPro" id="IPR036869">
    <property type="entry name" value="J_dom_sf"/>
</dbReference>
<dbReference type="Proteomes" id="UP001457282">
    <property type="component" value="Unassembled WGS sequence"/>
</dbReference>
<dbReference type="EMBL" id="JBEDUW010000001">
    <property type="protein sequence ID" value="KAK9949401.1"/>
    <property type="molecule type" value="Genomic_DNA"/>
</dbReference>
<dbReference type="Pfam" id="PF00226">
    <property type="entry name" value="DnaJ"/>
    <property type="match status" value="1"/>
</dbReference>
<feature type="domain" description="J" evidence="2">
    <location>
        <begin position="66"/>
        <end position="124"/>
    </location>
</feature>
<feature type="region of interest" description="Disordered" evidence="1">
    <location>
        <begin position="122"/>
        <end position="142"/>
    </location>
</feature>
<keyword evidence="4" id="KW-1185">Reference proteome</keyword>
<evidence type="ECO:0000313" key="4">
    <source>
        <dbReference type="Proteomes" id="UP001457282"/>
    </source>
</evidence>
<dbReference type="SUPFAM" id="SSF46565">
    <property type="entry name" value="Chaperone J-domain"/>
    <property type="match status" value="1"/>
</dbReference>
<reference evidence="3 4" key="1">
    <citation type="journal article" date="2023" name="G3 (Bethesda)">
        <title>A chromosome-length genome assembly and annotation of blackberry (Rubus argutus, cv. 'Hillquist').</title>
        <authorList>
            <person name="Bruna T."/>
            <person name="Aryal R."/>
            <person name="Dudchenko O."/>
            <person name="Sargent D.J."/>
            <person name="Mead D."/>
            <person name="Buti M."/>
            <person name="Cavallini A."/>
            <person name="Hytonen T."/>
            <person name="Andres J."/>
            <person name="Pham M."/>
            <person name="Weisz D."/>
            <person name="Mascagni F."/>
            <person name="Usai G."/>
            <person name="Natali L."/>
            <person name="Bassil N."/>
            <person name="Fernandez G.E."/>
            <person name="Lomsadze A."/>
            <person name="Armour M."/>
            <person name="Olukolu B."/>
            <person name="Poorten T."/>
            <person name="Britton C."/>
            <person name="Davik J."/>
            <person name="Ashrafi H."/>
            <person name="Aiden E.L."/>
            <person name="Borodovsky M."/>
            <person name="Worthington M."/>
        </authorList>
    </citation>
    <scope>NUCLEOTIDE SEQUENCE [LARGE SCALE GENOMIC DNA]</scope>
    <source>
        <strain evidence="3">PI 553951</strain>
    </source>
</reference>
<dbReference type="AlphaFoldDB" id="A0AAW1YL53"/>
<dbReference type="InterPro" id="IPR053052">
    <property type="entry name" value="Imprinting_Balance_Reg"/>
</dbReference>
<evidence type="ECO:0000256" key="1">
    <source>
        <dbReference type="SAM" id="MobiDB-lite"/>
    </source>
</evidence>
<gene>
    <name evidence="3" type="ORF">M0R45_004925</name>
</gene>
<evidence type="ECO:0000259" key="2">
    <source>
        <dbReference type="PROSITE" id="PS50076"/>
    </source>
</evidence>
<name>A0AAW1YL53_RUBAR</name>
<comment type="caution">
    <text evidence="3">The sequence shown here is derived from an EMBL/GenBank/DDBJ whole genome shotgun (WGS) entry which is preliminary data.</text>
</comment>
<protein>
    <recommendedName>
        <fullName evidence="2">J domain-containing protein</fullName>
    </recommendedName>
</protein>
<dbReference type="PROSITE" id="PS50076">
    <property type="entry name" value="DNAJ_2"/>
    <property type="match status" value="1"/>
</dbReference>
<dbReference type="PANTHER" id="PTHR45496">
    <property type="entry name" value="CHAPERONE DNAJ-DOMAIN SUPERFAMILY PROTEIN"/>
    <property type="match status" value="1"/>
</dbReference>
<accession>A0AAW1YL53</accession>
<dbReference type="InterPro" id="IPR001623">
    <property type="entry name" value="DnaJ_domain"/>
</dbReference>
<proteinExistence type="predicted"/>
<evidence type="ECO:0000313" key="3">
    <source>
        <dbReference type="EMBL" id="KAK9949401.1"/>
    </source>
</evidence>
<organism evidence="3 4">
    <name type="scientific">Rubus argutus</name>
    <name type="common">Southern blackberry</name>
    <dbReference type="NCBI Taxonomy" id="59490"/>
    <lineage>
        <taxon>Eukaryota</taxon>
        <taxon>Viridiplantae</taxon>
        <taxon>Streptophyta</taxon>
        <taxon>Embryophyta</taxon>
        <taxon>Tracheophyta</taxon>
        <taxon>Spermatophyta</taxon>
        <taxon>Magnoliopsida</taxon>
        <taxon>eudicotyledons</taxon>
        <taxon>Gunneridae</taxon>
        <taxon>Pentapetalae</taxon>
        <taxon>rosids</taxon>
        <taxon>fabids</taxon>
        <taxon>Rosales</taxon>
        <taxon>Rosaceae</taxon>
        <taxon>Rosoideae</taxon>
        <taxon>Rosoideae incertae sedis</taxon>
        <taxon>Rubus</taxon>
    </lineage>
</organism>
<dbReference type="SMART" id="SM00271">
    <property type="entry name" value="DnaJ"/>
    <property type="match status" value="1"/>
</dbReference>
<dbReference type="Gene3D" id="1.10.287.110">
    <property type="entry name" value="DnaJ domain"/>
    <property type="match status" value="1"/>
</dbReference>
<sequence>MDHASSVPESEKLLGIAANLLCDGDFSSCRKFAIIARDYDPYSSVPDRILAVADVLLAAKSQNPTDWYSILQIARPDSGNRRLIRTQFEKLTALLNPNDNGFPFSDEAFQLVQNAWSALSDPEKNTHFGNGPKNGQESPKQTEAKQEFEGNVNDCEGGYAGETFWTVCPFCYAMFEYKKVFEDCCLRCQVCRKAFQGVAIKAPSPEIMVKGKDQYYFTYGYFPMEYKEDLEKNNEDPKKREMEVNDKKDEGITVVEISDDDEEEEVEKNLSGEAKFWSEGKSTVKRMKAPARRMKGMKSKMVARSSKKIMGNGMSRRVGLASDEMVKELDLNAECGNINNEGDGKMGDLKFFEGEDDIMVGFGDCP</sequence>